<organism evidence="1 2">
    <name type="scientific">Phormidium pseudopriestleyi FRX01</name>
    <dbReference type="NCBI Taxonomy" id="1759528"/>
    <lineage>
        <taxon>Bacteria</taxon>
        <taxon>Bacillati</taxon>
        <taxon>Cyanobacteriota</taxon>
        <taxon>Cyanophyceae</taxon>
        <taxon>Oscillatoriophycideae</taxon>
        <taxon>Oscillatoriales</taxon>
        <taxon>Oscillatoriaceae</taxon>
        <taxon>Phormidium</taxon>
    </lineage>
</organism>
<protein>
    <recommendedName>
        <fullName evidence="3">DUF4168 domain-containing protein</fullName>
    </recommendedName>
</protein>
<name>A0ABS3FLI4_9CYAN</name>
<proteinExistence type="predicted"/>
<dbReference type="Proteomes" id="UP000664844">
    <property type="component" value="Unassembled WGS sequence"/>
</dbReference>
<sequence length="139" mass="15774">MVNIRIKGAIAASTVGTVFWIVSALAVPPQQSDSTGTNSWNNTAPIFEIESQLDPQTLIQAQELYQALQEAYSSCVASVERAENLPRRFSRRPRENSRICISTECTQYNRLLEETKTFLSLLDIPEEERLKALQNLRTW</sequence>
<dbReference type="EMBL" id="JAFLQW010000046">
    <property type="protein sequence ID" value="MBO0347844.1"/>
    <property type="molecule type" value="Genomic_DNA"/>
</dbReference>
<reference evidence="1 2" key="1">
    <citation type="submission" date="2021-03" db="EMBL/GenBank/DDBJ databases">
        <title>Metabolic Capacity of the Antarctic Cyanobacterium Phormidium pseudopriestleyi that Sustains Oxygenic Photosynthesis in the Presence of Hydrogen Sulfide.</title>
        <authorList>
            <person name="Lumian J.E."/>
            <person name="Jungblut A.D."/>
            <person name="Dillon M.L."/>
            <person name="Hawes I."/>
            <person name="Doran P.T."/>
            <person name="Mackey T.J."/>
            <person name="Dick G.J."/>
            <person name="Grettenberger C.L."/>
            <person name="Sumner D.Y."/>
        </authorList>
    </citation>
    <scope>NUCLEOTIDE SEQUENCE [LARGE SCALE GENOMIC DNA]</scope>
    <source>
        <strain evidence="1 2">FRX01</strain>
    </source>
</reference>
<keyword evidence="2" id="KW-1185">Reference proteome</keyword>
<dbReference type="RefSeq" id="WP_207086421.1">
    <property type="nucleotide sequence ID" value="NZ_JAFLQW010000046.1"/>
</dbReference>
<evidence type="ECO:0000313" key="2">
    <source>
        <dbReference type="Proteomes" id="UP000664844"/>
    </source>
</evidence>
<evidence type="ECO:0000313" key="1">
    <source>
        <dbReference type="EMBL" id="MBO0347844.1"/>
    </source>
</evidence>
<comment type="caution">
    <text evidence="1">The sequence shown here is derived from an EMBL/GenBank/DDBJ whole genome shotgun (WGS) entry which is preliminary data.</text>
</comment>
<evidence type="ECO:0008006" key="3">
    <source>
        <dbReference type="Google" id="ProtNLM"/>
    </source>
</evidence>
<accession>A0ABS3FLI4</accession>
<gene>
    <name evidence="1" type="ORF">J0895_01715</name>
</gene>